<evidence type="ECO:0000256" key="2">
    <source>
        <dbReference type="ARBA" id="ARBA00022643"/>
    </source>
</evidence>
<evidence type="ECO:0000313" key="9">
    <source>
        <dbReference type="Proteomes" id="UP001501510"/>
    </source>
</evidence>
<dbReference type="RefSeq" id="WP_343761239.1">
    <property type="nucleotide sequence ID" value="NZ_BAAACG010000009.1"/>
</dbReference>
<evidence type="ECO:0000256" key="4">
    <source>
        <dbReference type="ARBA" id="ARBA00023027"/>
    </source>
</evidence>
<evidence type="ECO:0000259" key="7">
    <source>
        <dbReference type="Pfam" id="PF02525"/>
    </source>
</evidence>
<keyword evidence="2 6" id="KW-0288">FMN</keyword>
<keyword evidence="3 6" id="KW-0560">Oxidoreductase</keyword>
<comment type="function">
    <text evidence="6">Also exhibits azoreductase activity. Catalyzes the reductive cleavage of the azo bond in aromatic azo compounds to the corresponding amines.</text>
</comment>
<evidence type="ECO:0000313" key="8">
    <source>
        <dbReference type="EMBL" id="GAA0740110.1"/>
    </source>
</evidence>
<comment type="caution">
    <text evidence="8">The sequence shown here is derived from an EMBL/GenBank/DDBJ whole genome shotgun (WGS) entry which is preliminary data.</text>
</comment>
<dbReference type="InterPro" id="IPR050104">
    <property type="entry name" value="FMN-dep_NADH:Q_OxRdtase_AzoR1"/>
</dbReference>
<comment type="function">
    <text evidence="6">Quinone reductase that provides resistance to thiol-specific stress caused by electrophilic quinones.</text>
</comment>
<dbReference type="PANTHER" id="PTHR43741">
    <property type="entry name" value="FMN-DEPENDENT NADH-AZOREDUCTASE 1"/>
    <property type="match status" value="1"/>
</dbReference>
<evidence type="ECO:0000256" key="3">
    <source>
        <dbReference type="ARBA" id="ARBA00023002"/>
    </source>
</evidence>
<dbReference type="SUPFAM" id="SSF52218">
    <property type="entry name" value="Flavoproteins"/>
    <property type="match status" value="1"/>
</dbReference>
<feature type="binding site" evidence="6">
    <location>
        <begin position="17"/>
        <end position="19"/>
    </location>
    <ligand>
        <name>FMN</name>
        <dbReference type="ChEBI" id="CHEBI:58210"/>
    </ligand>
</feature>
<sequence length="220" mass="25314">MKKLLYISVNTKPEHLSTSKTVARKFIESYMAENPDFEVEELDLYKDYIPELNYKMFKTRAETVTGAEYDALSSEDKKGVDRINELCDQFLSADTYVIAAPMWSISFPARLKSYVDCVIINNKTIKVEPENVEGLLGDKERQMIYIQSSGGVYPKIMDWKLNHGVNYFHDSFKFLGVEKFEKILVEGVDMPSVGKEKAMEKAYEDIDKVIDKLSKKPLFT</sequence>
<evidence type="ECO:0000256" key="6">
    <source>
        <dbReference type="HAMAP-Rule" id="MF_01216"/>
    </source>
</evidence>
<comment type="catalytic activity">
    <reaction evidence="5">
        <text>N,N-dimethyl-1,4-phenylenediamine + anthranilate + 2 NAD(+) = 2-(4-dimethylaminophenyl)diazenylbenzoate + 2 NADH + 2 H(+)</text>
        <dbReference type="Rhea" id="RHEA:55872"/>
        <dbReference type="ChEBI" id="CHEBI:15378"/>
        <dbReference type="ChEBI" id="CHEBI:15783"/>
        <dbReference type="ChEBI" id="CHEBI:16567"/>
        <dbReference type="ChEBI" id="CHEBI:57540"/>
        <dbReference type="ChEBI" id="CHEBI:57945"/>
        <dbReference type="ChEBI" id="CHEBI:71579"/>
        <dbReference type="EC" id="1.7.1.17"/>
    </reaction>
    <physiologicalReaction direction="right-to-left" evidence="5">
        <dbReference type="Rhea" id="RHEA:55874"/>
    </physiologicalReaction>
</comment>
<keyword evidence="9" id="KW-1185">Reference proteome</keyword>
<reference evidence="9" key="1">
    <citation type="journal article" date="2019" name="Int. J. Syst. Evol. Microbiol.">
        <title>The Global Catalogue of Microorganisms (GCM) 10K type strain sequencing project: providing services to taxonomists for standard genome sequencing and annotation.</title>
        <authorList>
            <consortium name="The Broad Institute Genomics Platform"/>
            <consortium name="The Broad Institute Genome Sequencing Center for Infectious Disease"/>
            <person name="Wu L."/>
            <person name="Ma J."/>
        </authorList>
    </citation>
    <scope>NUCLEOTIDE SEQUENCE [LARGE SCALE GENOMIC DNA]</scope>
    <source>
        <strain evidence="9">JCM 1407</strain>
    </source>
</reference>
<dbReference type="Gene3D" id="3.40.50.360">
    <property type="match status" value="1"/>
</dbReference>
<comment type="similarity">
    <text evidence="6">Belongs to the azoreductase type 1 family.</text>
</comment>
<dbReference type="Pfam" id="PF02525">
    <property type="entry name" value="Flavodoxin_2"/>
    <property type="match status" value="1"/>
</dbReference>
<comment type="catalytic activity">
    <reaction evidence="6">
        <text>2 a quinone + NADH + H(+) = 2 a 1,4-benzosemiquinone + NAD(+)</text>
        <dbReference type="Rhea" id="RHEA:65952"/>
        <dbReference type="ChEBI" id="CHEBI:15378"/>
        <dbReference type="ChEBI" id="CHEBI:57540"/>
        <dbReference type="ChEBI" id="CHEBI:57945"/>
        <dbReference type="ChEBI" id="CHEBI:132124"/>
        <dbReference type="ChEBI" id="CHEBI:134225"/>
    </reaction>
</comment>
<keyword evidence="1 6" id="KW-0285">Flavoprotein</keyword>
<name>A0ABP3USY5_9CLOT</name>
<dbReference type="EC" id="1.7.1.17" evidence="6"/>
<keyword evidence="4 6" id="KW-0520">NAD</keyword>
<dbReference type="PANTHER" id="PTHR43741:SF4">
    <property type="entry name" value="FMN-DEPENDENT NADH:QUINONE OXIDOREDUCTASE"/>
    <property type="match status" value="1"/>
</dbReference>
<comment type="subunit">
    <text evidence="6">Homodimer.</text>
</comment>
<dbReference type="InterPro" id="IPR029039">
    <property type="entry name" value="Flavoprotein-like_sf"/>
</dbReference>
<dbReference type="HAMAP" id="MF_01216">
    <property type="entry name" value="Azoreductase_type1"/>
    <property type="match status" value="1"/>
</dbReference>
<dbReference type="EMBL" id="BAAACG010000009">
    <property type="protein sequence ID" value="GAA0740110.1"/>
    <property type="molecule type" value="Genomic_DNA"/>
</dbReference>
<proteinExistence type="inferred from homology"/>
<dbReference type="Proteomes" id="UP001501510">
    <property type="component" value="Unassembled WGS sequence"/>
</dbReference>
<comment type="cofactor">
    <cofactor evidence="6">
        <name>FMN</name>
        <dbReference type="ChEBI" id="CHEBI:58210"/>
    </cofactor>
    <text evidence="6">Binds 1 FMN per subunit.</text>
</comment>
<organism evidence="8 9">
    <name type="scientific">Clostridium oceanicum</name>
    <dbReference type="NCBI Taxonomy" id="1543"/>
    <lineage>
        <taxon>Bacteria</taxon>
        <taxon>Bacillati</taxon>
        <taxon>Bacillota</taxon>
        <taxon>Clostridia</taxon>
        <taxon>Eubacteriales</taxon>
        <taxon>Clostridiaceae</taxon>
        <taxon>Clostridium</taxon>
    </lineage>
</organism>
<dbReference type="InterPro" id="IPR003680">
    <property type="entry name" value="Flavodoxin_fold"/>
</dbReference>
<comment type="caution">
    <text evidence="6">Lacks conserved residue(s) required for the propagation of feature annotation.</text>
</comment>
<evidence type="ECO:0000256" key="1">
    <source>
        <dbReference type="ARBA" id="ARBA00022630"/>
    </source>
</evidence>
<protein>
    <recommendedName>
        <fullName evidence="6">FMN dependent NADH:quinone oxidoreductase</fullName>
        <ecNumber evidence="6">1.6.5.-</ecNumber>
    </recommendedName>
    <alternativeName>
        <fullName evidence="6">Azo-dye reductase</fullName>
    </alternativeName>
    <alternativeName>
        <fullName evidence="6">FMN-dependent NADH-azo compound oxidoreductase</fullName>
    </alternativeName>
    <alternativeName>
        <fullName evidence="6">FMN-dependent NADH-azoreductase</fullName>
        <ecNumber evidence="6">1.7.1.17</ecNumber>
    </alternativeName>
</protein>
<gene>
    <name evidence="6" type="primary">azoR</name>
    <name evidence="8" type="ORF">GCM10008906_19710</name>
</gene>
<evidence type="ECO:0000256" key="5">
    <source>
        <dbReference type="ARBA" id="ARBA00048542"/>
    </source>
</evidence>
<feature type="domain" description="Flavodoxin-like fold" evidence="7">
    <location>
        <begin position="2"/>
        <end position="208"/>
    </location>
</feature>
<dbReference type="EC" id="1.6.5.-" evidence="6"/>
<dbReference type="InterPro" id="IPR023048">
    <property type="entry name" value="NADH:quinone_OxRdtase_FMN_depd"/>
</dbReference>
<feature type="binding site" evidence="6">
    <location>
        <begin position="148"/>
        <end position="151"/>
    </location>
    <ligand>
        <name>FMN</name>
        <dbReference type="ChEBI" id="CHEBI:58210"/>
    </ligand>
</feature>
<accession>A0ABP3USY5</accession>